<organism evidence="3 4">
    <name type="scientific">Thamnocephalis sphaerospora</name>
    <dbReference type="NCBI Taxonomy" id="78915"/>
    <lineage>
        <taxon>Eukaryota</taxon>
        <taxon>Fungi</taxon>
        <taxon>Fungi incertae sedis</taxon>
        <taxon>Zoopagomycota</taxon>
        <taxon>Zoopagomycotina</taxon>
        <taxon>Zoopagomycetes</taxon>
        <taxon>Zoopagales</taxon>
        <taxon>Sigmoideomycetaceae</taxon>
        <taxon>Thamnocephalis</taxon>
    </lineage>
</organism>
<keyword evidence="4" id="KW-1185">Reference proteome</keyword>
<name>A0A4P9XVT7_9FUNG</name>
<feature type="region of interest" description="Disordered" evidence="1">
    <location>
        <begin position="56"/>
        <end position="227"/>
    </location>
</feature>
<feature type="compositionally biased region" description="Low complexity" evidence="1">
    <location>
        <begin position="64"/>
        <end position="73"/>
    </location>
</feature>
<feature type="compositionally biased region" description="Polar residues" evidence="1">
    <location>
        <begin position="74"/>
        <end position="98"/>
    </location>
</feature>
<feature type="compositionally biased region" description="Basic and acidic residues" evidence="1">
    <location>
        <begin position="355"/>
        <end position="398"/>
    </location>
</feature>
<accession>A0A4P9XVT7</accession>
<proteinExistence type="predicted"/>
<keyword evidence="2" id="KW-0732">Signal</keyword>
<evidence type="ECO:0000313" key="3">
    <source>
        <dbReference type="EMBL" id="RKP09731.1"/>
    </source>
</evidence>
<reference evidence="4" key="1">
    <citation type="journal article" date="2018" name="Nat. Microbiol.">
        <title>Leveraging single-cell genomics to expand the fungal tree of life.</title>
        <authorList>
            <person name="Ahrendt S.R."/>
            <person name="Quandt C.A."/>
            <person name="Ciobanu D."/>
            <person name="Clum A."/>
            <person name="Salamov A."/>
            <person name="Andreopoulos B."/>
            <person name="Cheng J.F."/>
            <person name="Woyke T."/>
            <person name="Pelin A."/>
            <person name="Henrissat B."/>
            <person name="Reynolds N.K."/>
            <person name="Benny G.L."/>
            <person name="Smith M.E."/>
            <person name="James T.Y."/>
            <person name="Grigoriev I.V."/>
        </authorList>
    </citation>
    <scope>NUCLEOTIDE SEQUENCE [LARGE SCALE GENOMIC DNA]</scope>
    <source>
        <strain evidence="4">RSA 1356</strain>
    </source>
</reference>
<feature type="chain" id="PRO_5020294048" evidence="2">
    <location>
        <begin position="22"/>
        <end position="430"/>
    </location>
</feature>
<evidence type="ECO:0000313" key="4">
    <source>
        <dbReference type="Proteomes" id="UP000271241"/>
    </source>
</evidence>
<feature type="compositionally biased region" description="Low complexity" evidence="1">
    <location>
        <begin position="103"/>
        <end position="114"/>
    </location>
</feature>
<feature type="compositionally biased region" description="Basic and acidic residues" evidence="1">
    <location>
        <begin position="142"/>
        <end position="156"/>
    </location>
</feature>
<evidence type="ECO:0000256" key="1">
    <source>
        <dbReference type="SAM" id="MobiDB-lite"/>
    </source>
</evidence>
<feature type="region of interest" description="Disordered" evidence="1">
    <location>
        <begin position="299"/>
        <end position="406"/>
    </location>
</feature>
<dbReference type="AlphaFoldDB" id="A0A4P9XVT7"/>
<feature type="compositionally biased region" description="Basic residues" evidence="1">
    <location>
        <begin position="166"/>
        <end position="183"/>
    </location>
</feature>
<dbReference type="Proteomes" id="UP000271241">
    <property type="component" value="Unassembled WGS sequence"/>
</dbReference>
<feature type="compositionally biased region" description="Polar residues" evidence="1">
    <location>
        <begin position="190"/>
        <end position="203"/>
    </location>
</feature>
<evidence type="ECO:0000256" key="2">
    <source>
        <dbReference type="SAM" id="SignalP"/>
    </source>
</evidence>
<feature type="compositionally biased region" description="Basic and acidic residues" evidence="1">
    <location>
        <begin position="328"/>
        <end position="348"/>
    </location>
</feature>
<gene>
    <name evidence="3" type="ORF">THASP1DRAFT_22456</name>
</gene>
<dbReference type="EMBL" id="KZ992492">
    <property type="protein sequence ID" value="RKP09731.1"/>
    <property type="molecule type" value="Genomic_DNA"/>
</dbReference>
<protein>
    <submittedName>
        <fullName evidence="3">Uncharacterized protein</fullName>
    </submittedName>
</protein>
<sequence>MRMSTALVAALVLGTVGLATTVESQPLILDAESGAILGGQGELRRALLEWAATRAKATRRDTDAGSTDDASASQFADSPSTKQPTKSTNFPSSASSIVPANPAASTASASSATAQTDAFDETEANDQVSAKEETEDSDEGDTIVKADHMPKSKKNDEEDNGDSNNRKRGKGNKSKKKKSKGNKSKPIDSQLANDSDSADQTMTMADAERSADGAEAQDSAADLLSGQHVADLLEDPLPGRIQNVDGLPSVLPPASGQRMGGFVVRPPVGRAPLHMLRPVYEDEISSVFRDEYRPSRPELVRVRPSPDNDAVFVSDTPGPPAPRWSRKAPVEWEEPAHAHPRHAGDRRPGPPLWGPERHHEPEHYHGPEHRHEPSHPPSEPREDDGYWHASRWHGEPHTRPAPQRLIPVEVFEGRRAGPEERPPHMQTVWE</sequence>
<feature type="signal peptide" evidence="2">
    <location>
        <begin position="1"/>
        <end position="21"/>
    </location>
</feature>